<reference evidence="3" key="1">
    <citation type="submission" date="2021-01" db="EMBL/GenBank/DDBJ databases">
        <authorList>
            <person name="Corre E."/>
            <person name="Pelletier E."/>
            <person name="Niang G."/>
            <person name="Scheremetjew M."/>
            <person name="Finn R."/>
            <person name="Kale V."/>
            <person name="Holt S."/>
            <person name="Cochrane G."/>
            <person name="Meng A."/>
            <person name="Brown T."/>
            <person name="Cohen L."/>
        </authorList>
    </citation>
    <scope>NUCLEOTIDE SEQUENCE</scope>
    <source>
        <strain evidence="3">WS</strain>
    </source>
</reference>
<keyword evidence="2" id="KW-0472">Membrane</keyword>
<gene>
    <name evidence="3" type="ORF">PCOS0759_LOCUS5177</name>
</gene>
<evidence type="ECO:0000256" key="1">
    <source>
        <dbReference type="SAM" id="MobiDB-lite"/>
    </source>
</evidence>
<feature type="compositionally biased region" description="Polar residues" evidence="1">
    <location>
        <begin position="285"/>
        <end position="296"/>
    </location>
</feature>
<name>A0A7S1KQE8_9EUKA</name>
<evidence type="ECO:0000313" key="3">
    <source>
        <dbReference type="EMBL" id="CAD9081937.1"/>
    </source>
</evidence>
<sequence length="400" mass="44139">MHLLLICFSFSNSTKGIWNLFDRIFPKNDLKMVTICLGIAWIGLAGLQLLVWLTNVIILDVPNRFHPQESVVKQQQRFWSSRKERVKKFARFVCSHVVHQVIYYIGLVIGVLLWKGVWDLASFQVLSGELFQDVLTHVIPLAILCLTGHLADGCGPAPFFSSDEKGRLRVLIGPDLAVETAELFSDILAPNMCDVHSDQESMISINMQRLPRRTTDTSDESSSPVEFDRTCPATIVSFPSTESLLQSHNKKAISLPGEARTTTSTSSSSTTPPHASRTSSEKSRLNSTYNSGTSDTEGVKTRDNPKSAYRTFDRSTTKAQTVPHEASSLRSIIKQNERNTSGTTPPTSASSRNLSPSNKSAAMPIYPPTSKEGLDDTKNVKSSPDLASEERKSVNKPPNT</sequence>
<keyword evidence="2" id="KW-1133">Transmembrane helix</keyword>
<feature type="compositionally biased region" description="Low complexity" evidence="1">
    <location>
        <begin position="259"/>
        <end position="278"/>
    </location>
</feature>
<feature type="region of interest" description="Disordered" evidence="1">
    <location>
        <begin position="246"/>
        <end position="400"/>
    </location>
</feature>
<organism evidence="3">
    <name type="scientific">Percolomonas cosmopolitus</name>
    <dbReference type="NCBI Taxonomy" id="63605"/>
    <lineage>
        <taxon>Eukaryota</taxon>
        <taxon>Discoba</taxon>
        <taxon>Heterolobosea</taxon>
        <taxon>Tetramitia</taxon>
        <taxon>Eutetramitia</taxon>
        <taxon>Percolomonadidae</taxon>
        <taxon>Percolomonas</taxon>
    </lineage>
</organism>
<evidence type="ECO:0000256" key="2">
    <source>
        <dbReference type="SAM" id="Phobius"/>
    </source>
</evidence>
<dbReference type="AlphaFoldDB" id="A0A7S1KQE8"/>
<proteinExistence type="predicted"/>
<accession>A0A7S1KQE8</accession>
<feature type="region of interest" description="Disordered" evidence="1">
    <location>
        <begin position="206"/>
        <end position="228"/>
    </location>
</feature>
<feature type="compositionally biased region" description="Basic and acidic residues" evidence="1">
    <location>
        <begin position="297"/>
        <end position="316"/>
    </location>
</feature>
<feature type="compositionally biased region" description="Low complexity" evidence="1">
    <location>
        <begin position="340"/>
        <end position="351"/>
    </location>
</feature>
<feature type="transmembrane region" description="Helical" evidence="2">
    <location>
        <begin position="89"/>
        <end position="114"/>
    </location>
</feature>
<keyword evidence="2" id="KW-0812">Transmembrane</keyword>
<dbReference type="EMBL" id="HBGD01006237">
    <property type="protein sequence ID" value="CAD9081937.1"/>
    <property type="molecule type" value="Transcribed_RNA"/>
</dbReference>
<protein>
    <submittedName>
        <fullName evidence="3">Uncharacterized protein</fullName>
    </submittedName>
</protein>
<feature type="transmembrane region" description="Helical" evidence="2">
    <location>
        <begin position="32"/>
        <end position="58"/>
    </location>
</feature>